<organism evidence="1 2">
    <name type="scientific">Candidatus Gottesmanbacteria bacterium GW2011_GWA2_43_14</name>
    <dbReference type="NCBI Taxonomy" id="1618443"/>
    <lineage>
        <taxon>Bacteria</taxon>
        <taxon>Candidatus Gottesmaniibacteriota</taxon>
    </lineage>
</organism>
<comment type="caution">
    <text evidence="1">The sequence shown here is derived from an EMBL/GenBank/DDBJ whole genome shotgun (WGS) entry which is preliminary data.</text>
</comment>
<dbReference type="AlphaFoldDB" id="A0A0G1GFH7"/>
<gene>
    <name evidence="1" type="ORF">UV73_C0007G0041</name>
</gene>
<dbReference type="Gene3D" id="1.10.3210.10">
    <property type="entry name" value="Hypothetical protein af1432"/>
    <property type="match status" value="1"/>
</dbReference>
<accession>A0A0G1GFH7</accession>
<dbReference type="Proteomes" id="UP000034894">
    <property type="component" value="Unassembled WGS sequence"/>
</dbReference>
<sequence>MNSEIDSVRLGRFVKTMTIQPGIYPGLLEGNFIPEDAFTDYKDNKIDRNVLKGLLFLNCNSYEEMKSGVYEQIKELDDSFAVGKPDIGFKAIYEMFKFSDLIPVMNLVEKAMTGNYRRTREPYFAHTVRVVKRCLDFLDENRKVSERGGNVMNFTAETAKAFLLMAILHDFHEDKVMDYDSGKENQIGSFYLEELTVENVNSAKFVIKCLPRPEINEEELNLTILGSQGVHLLRGLRTLKYLGRESADQFRQLDEATDILREIRTVSAEVAIWAYLPFLVKLFDRKDNLDTYLFSPKEKRDHLPVLTVLSDMTDLTQYDYRTPTREEIIEKMSEVKYLYSAEVKLIRTMEKLPFWYRNLRMVNDEYREFLHIFSKKSAKYLKRREFRLSQDEYSDALTEVYDNRDLRIRKLAGDENIIKLLPSYTAILILLGKNPNEIYKENPWSLKGPWVPVPL</sequence>
<protein>
    <submittedName>
        <fullName evidence="1">Uncharacterized protein</fullName>
    </submittedName>
</protein>
<reference evidence="1 2" key="1">
    <citation type="journal article" date="2015" name="Nature">
        <title>rRNA introns, odd ribosomes, and small enigmatic genomes across a large radiation of phyla.</title>
        <authorList>
            <person name="Brown C.T."/>
            <person name="Hug L.A."/>
            <person name="Thomas B.C."/>
            <person name="Sharon I."/>
            <person name="Castelle C.J."/>
            <person name="Singh A."/>
            <person name="Wilkins M.J."/>
            <person name="Williams K.H."/>
            <person name="Banfield J.F."/>
        </authorList>
    </citation>
    <scope>NUCLEOTIDE SEQUENCE [LARGE SCALE GENOMIC DNA]</scope>
</reference>
<proteinExistence type="predicted"/>
<name>A0A0G1GFH7_9BACT</name>
<evidence type="ECO:0000313" key="2">
    <source>
        <dbReference type="Proteomes" id="UP000034894"/>
    </source>
</evidence>
<evidence type="ECO:0000313" key="1">
    <source>
        <dbReference type="EMBL" id="KKS97598.1"/>
    </source>
</evidence>
<dbReference type="EMBL" id="LCFP01000007">
    <property type="protein sequence ID" value="KKS97598.1"/>
    <property type="molecule type" value="Genomic_DNA"/>
</dbReference>
<dbReference type="STRING" id="1618443.UV73_C0007G0041"/>